<sequence length="328" mass="36751">MRVWLLSLLLCVVATKSQELQTFGTGLSSQRLHKAETEIFSYTLSAGATFGVLTHFWTTGDAAIDQSIFSYYIDGESVPSIQFVTYMLAGAGFNDRSAPWGTKWIGKGAKSGGWFNNFRVPFQKSIRVTGRLPDTSGDDKIIWIIVRGTENLPTSFHGFTLPPTARLTLHKIESATYDPLAWVRVADIPTGRGLLFSHTLAVSSGNLNFLEGCYHAYTQHEQQFPGLIVSTGTEDYFDSAFYFDGGQFHFDVSGFTHFQQVTNTTLEWSAYRMHDLDPIFFTNGFRFEWRNGDVVDDRGFKCIVDQGGHVVGSPTQSNVTSYAWVYVW</sequence>
<dbReference type="OrthoDB" id="9970989at2759"/>
<gene>
    <name evidence="2" type="ORF">EDS130_LOCUS3246</name>
    <name evidence="3" type="ORF">XAT740_LOCUS12128</name>
</gene>
<dbReference type="Proteomes" id="UP000663852">
    <property type="component" value="Unassembled WGS sequence"/>
</dbReference>
<evidence type="ECO:0000313" key="4">
    <source>
        <dbReference type="Proteomes" id="UP000663828"/>
    </source>
</evidence>
<comment type="caution">
    <text evidence="2">The sequence shown here is derived from an EMBL/GenBank/DDBJ whole genome shotgun (WGS) entry which is preliminary data.</text>
</comment>
<dbReference type="AlphaFoldDB" id="A0A813QP40"/>
<dbReference type="InterPro" id="IPR021345">
    <property type="entry name" value="DUF2961"/>
</dbReference>
<feature type="chain" id="PRO_5036222730" evidence="1">
    <location>
        <begin position="18"/>
        <end position="328"/>
    </location>
</feature>
<dbReference type="EMBL" id="CAJNOR010000680">
    <property type="protein sequence ID" value="CAF0979959.1"/>
    <property type="molecule type" value="Genomic_DNA"/>
</dbReference>
<dbReference type="Pfam" id="PF11175">
    <property type="entry name" value="DUF2961"/>
    <property type="match status" value="1"/>
</dbReference>
<keyword evidence="1" id="KW-0732">Signal</keyword>
<reference evidence="2" key="1">
    <citation type="submission" date="2021-02" db="EMBL/GenBank/DDBJ databases">
        <authorList>
            <person name="Nowell W R."/>
        </authorList>
    </citation>
    <scope>NUCLEOTIDE SEQUENCE</scope>
</reference>
<evidence type="ECO:0000313" key="5">
    <source>
        <dbReference type="Proteomes" id="UP000663852"/>
    </source>
</evidence>
<organism evidence="2 5">
    <name type="scientific">Adineta ricciae</name>
    <name type="common">Rotifer</name>
    <dbReference type="NCBI Taxonomy" id="249248"/>
    <lineage>
        <taxon>Eukaryota</taxon>
        <taxon>Metazoa</taxon>
        <taxon>Spiralia</taxon>
        <taxon>Gnathifera</taxon>
        <taxon>Rotifera</taxon>
        <taxon>Eurotatoria</taxon>
        <taxon>Bdelloidea</taxon>
        <taxon>Adinetida</taxon>
        <taxon>Adinetidae</taxon>
        <taxon>Adineta</taxon>
    </lineage>
</organism>
<keyword evidence="4" id="KW-1185">Reference proteome</keyword>
<dbReference type="Proteomes" id="UP000663828">
    <property type="component" value="Unassembled WGS sequence"/>
</dbReference>
<name>A0A813QP40_ADIRI</name>
<evidence type="ECO:0000313" key="2">
    <source>
        <dbReference type="EMBL" id="CAF0769863.1"/>
    </source>
</evidence>
<feature type="signal peptide" evidence="1">
    <location>
        <begin position="1"/>
        <end position="17"/>
    </location>
</feature>
<dbReference type="EMBL" id="CAJNOJ010000008">
    <property type="protein sequence ID" value="CAF0769863.1"/>
    <property type="molecule type" value="Genomic_DNA"/>
</dbReference>
<evidence type="ECO:0000256" key="1">
    <source>
        <dbReference type="SAM" id="SignalP"/>
    </source>
</evidence>
<protein>
    <submittedName>
        <fullName evidence="2">Uncharacterized protein</fullName>
    </submittedName>
</protein>
<proteinExistence type="predicted"/>
<evidence type="ECO:0000313" key="3">
    <source>
        <dbReference type="EMBL" id="CAF0979959.1"/>
    </source>
</evidence>
<accession>A0A813QP40</accession>
<dbReference type="Gene3D" id="2.60.120.1390">
    <property type="match status" value="2"/>
</dbReference>